<dbReference type="Proteomes" id="UP000270626">
    <property type="component" value="Unassembled WGS sequence"/>
</dbReference>
<dbReference type="AlphaFoldDB" id="A0A495VNC6"/>
<dbReference type="Pfam" id="PF13847">
    <property type="entry name" value="Methyltransf_31"/>
    <property type="match status" value="1"/>
</dbReference>
<dbReference type="InterPro" id="IPR025714">
    <property type="entry name" value="Methyltranfer_dom"/>
</dbReference>
<dbReference type="CDD" id="cd02440">
    <property type="entry name" value="AdoMet_MTases"/>
    <property type="match status" value="1"/>
</dbReference>
<keyword evidence="3" id="KW-0489">Methyltransferase</keyword>
<dbReference type="Gene3D" id="3.40.50.150">
    <property type="entry name" value="Vaccinia Virus protein VP39"/>
    <property type="match status" value="1"/>
</dbReference>
<dbReference type="GO" id="GO:0032259">
    <property type="term" value="P:methylation"/>
    <property type="evidence" value="ECO:0007669"/>
    <property type="project" value="UniProtKB-KW"/>
</dbReference>
<evidence type="ECO:0000313" key="3">
    <source>
        <dbReference type="EMBL" id="RKT50752.1"/>
    </source>
</evidence>
<dbReference type="Pfam" id="PF10119">
    <property type="entry name" value="MethyTransf_Reg"/>
    <property type="match status" value="1"/>
</dbReference>
<dbReference type="SUPFAM" id="SSF53335">
    <property type="entry name" value="S-adenosyl-L-methionine-dependent methyltransferases"/>
    <property type="match status" value="1"/>
</dbReference>
<keyword evidence="3" id="KW-0808">Transferase</keyword>
<comment type="caution">
    <text evidence="3">The sequence shown here is derived from an EMBL/GenBank/DDBJ whole genome shotgun (WGS) entry which is preliminary data.</text>
</comment>
<dbReference type="InterPro" id="IPR018773">
    <property type="entry name" value="MeTrfase_reg_dom_prd"/>
</dbReference>
<proteinExistence type="predicted"/>
<evidence type="ECO:0000259" key="1">
    <source>
        <dbReference type="Pfam" id="PF10119"/>
    </source>
</evidence>
<dbReference type="InterPro" id="IPR029063">
    <property type="entry name" value="SAM-dependent_MTases_sf"/>
</dbReference>
<dbReference type="PANTHER" id="PTHR43667:SF2">
    <property type="entry name" value="FATTY ACID C-METHYL TRANSFERASE"/>
    <property type="match status" value="1"/>
</dbReference>
<evidence type="ECO:0000313" key="4">
    <source>
        <dbReference type="Proteomes" id="UP000270626"/>
    </source>
</evidence>
<sequence length="481" mass="50773">MDFSGYYSGLAYPAMFHRELTPLWLTTTVESLGFRPPDIDAGYTWCELGCGPGSGLAIAAAANPGGRFIGVDVAPAHVATARRLAARAGLANIEFHQADFADWLAAGHLPPCDFIVLHGVFSWIAPEKQRAVLEIVRRSLKPGGLCYLAYMSHPGAAPLLSLQQLLAGQPAVDAEAALHAGFSLLDRLAAGGAGQFVEIPGLAAQVERLRRQSAGYLAHEFFSAHWQPLHASAVIRALAAVACDYLGSATPLENIDAVSLPLGVQGAIRDIADPALREVAKDVARNQSQRRDIYQHGRLRLTEAEHRAALSRRRWCLLPAAPAPGAVRLETRIGPVDGAEAVFAPLLASLAEAPKSFAELLELPAFSGNGGVLNQALQMMLWAGWVHPLQATADLAACRRLNRVIAADARLGHEMPALAAATIGSGVPAKPLDLAVCHLLQASPQLAGEALADALQRQLGTAVEPALLAAAVQTCRFAGEA</sequence>
<dbReference type="PANTHER" id="PTHR43667">
    <property type="entry name" value="CYCLOPROPANE-FATTY-ACYL-PHOSPHOLIPID SYNTHASE"/>
    <property type="match status" value="1"/>
</dbReference>
<gene>
    <name evidence="3" type="ORF">DFR40_2687</name>
</gene>
<dbReference type="EMBL" id="RBXP01000017">
    <property type="protein sequence ID" value="RKT50752.1"/>
    <property type="molecule type" value="Genomic_DNA"/>
</dbReference>
<accession>A0A495VNC6</accession>
<feature type="domain" description="Methyltransferase regulatory" evidence="1">
    <location>
        <begin position="215"/>
        <end position="296"/>
    </location>
</feature>
<organism evidence="3 4">
    <name type="scientific">Azonexus fungiphilus</name>
    <dbReference type="NCBI Taxonomy" id="146940"/>
    <lineage>
        <taxon>Bacteria</taxon>
        <taxon>Pseudomonadati</taxon>
        <taxon>Pseudomonadota</taxon>
        <taxon>Betaproteobacteria</taxon>
        <taxon>Rhodocyclales</taxon>
        <taxon>Azonexaceae</taxon>
        <taxon>Azonexus</taxon>
    </lineage>
</organism>
<reference evidence="3 4" key="1">
    <citation type="submission" date="2018-10" db="EMBL/GenBank/DDBJ databases">
        <title>Genomic Encyclopedia of Type Strains, Phase IV (KMG-IV): sequencing the most valuable type-strain genomes for metagenomic binning, comparative biology and taxonomic classification.</title>
        <authorList>
            <person name="Goeker M."/>
        </authorList>
    </citation>
    <scope>NUCLEOTIDE SEQUENCE [LARGE SCALE GENOMIC DNA]</scope>
    <source>
        <strain evidence="3 4">DSM 23841</strain>
    </source>
</reference>
<dbReference type="InterPro" id="IPR050723">
    <property type="entry name" value="CFA/CMAS"/>
</dbReference>
<feature type="domain" description="Methyltransferase" evidence="2">
    <location>
        <begin position="40"/>
        <end position="153"/>
    </location>
</feature>
<dbReference type="GO" id="GO:0008168">
    <property type="term" value="F:methyltransferase activity"/>
    <property type="evidence" value="ECO:0007669"/>
    <property type="project" value="UniProtKB-KW"/>
</dbReference>
<protein>
    <submittedName>
        <fullName evidence="3">Methyltransferase family protein</fullName>
    </submittedName>
</protein>
<evidence type="ECO:0000259" key="2">
    <source>
        <dbReference type="Pfam" id="PF13847"/>
    </source>
</evidence>
<name>A0A495VNC6_9RHOO</name>
<keyword evidence="4" id="KW-1185">Reference proteome</keyword>